<feature type="transmembrane region" description="Helical" evidence="6">
    <location>
        <begin position="62"/>
        <end position="85"/>
    </location>
</feature>
<dbReference type="Proteomes" id="UP000230802">
    <property type="component" value="Unassembled WGS sequence"/>
</dbReference>
<evidence type="ECO:0000259" key="7">
    <source>
        <dbReference type="Pfam" id="PF00892"/>
    </source>
</evidence>
<dbReference type="InterPro" id="IPR050638">
    <property type="entry name" value="AA-Vitamin_Transporters"/>
</dbReference>
<feature type="domain" description="EamA" evidence="7">
    <location>
        <begin position="4"/>
        <end position="103"/>
    </location>
</feature>
<dbReference type="PANTHER" id="PTHR32322">
    <property type="entry name" value="INNER MEMBRANE TRANSPORTER"/>
    <property type="match status" value="1"/>
</dbReference>
<evidence type="ECO:0000256" key="5">
    <source>
        <dbReference type="ARBA" id="ARBA00023136"/>
    </source>
</evidence>
<accession>A0A2H0C3Y1</accession>
<reference evidence="8 9" key="1">
    <citation type="submission" date="2017-09" db="EMBL/GenBank/DDBJ databases">
        <title>Depth-based differentiation of microbial function through sediment-hosted aquifers and enrichment of novel symbionts in the deep terrestrial subsurface.</title>
        <authorList>
            <person name="Probst A.J."/>
            <person name="Ladd B."/>
            <person name="Jarett J.K."/>
            <person name="Geller-Mcgrath D.E."/>
            <person name="Sieber C.M."/>
            <person name="Emerson J.B."/>
            <person name="Anantharaman K."/>
            <person name="Thomas B.C."/>
            <person name="Malmstrom R."/>
            <person name="Stieglmeier M."/>
            <person name="Klingl A."/>
            <person name="Woyke T."/>
            <person name="Ryan C.M."/>
            <person name="Banfield J.F."/>
        </authorList>
    </citation>
    <scope>NUCLEOTIDE SEQUENCE [LARGE SCALE GENOMIC DNA]</scope>
    <source>
        <strain evidence="8">CG22_combo_CG10-13_8_21_14_all_33_16</strain>
    </source>
</reference>
<organism evidence="8 9">
    <name type="scientific">Candidatus Roizmanbacteria bacterium CG22_combo_CG10-13_8_21_14_all_33_16</name>
    <dbReference type="NCBI Taxonomy" id="1974859"/>
    <lineage>
        <taxon>Bacteria</taxon>
        <taxon>Candidatus Roizmaniibacteriota</taxon>
    </lineage>
</organism>
<protein>
    <submittedName>
        <fullName evidence="8">EamA family transporter</fullName>
    </submittedName>
</protein>
<evidence type="ECO:0000256" key="6">
    <source>
        <dbReference type="SAM" id="Phobius"/>
    </source>
</evidence>
<dbReference type="GO" id="GO:0005886">
    <property type="term" value="C:plasma membrane"/>
    <property type="evidence" value="ECO:0007669"/>
    <property type="project" value="UniProtKB-SubCell"/>
</dbReference>
<dbReference type="Pfam" id="PF00892">
    <property type="entry name" value="EamA"/>
    <property type="match status" value="1"/>
</dbReference>
<proteinExistence type="predicted"/>
<dbReference type="PANTHER" id="PTHR32322:SF18">
    <property type="entry name" value="S-ADENOSYLMETHIONINE_S-ADENOSYLHOMOCYSTEINE TRANSPORTER"/>
    <property type="match status" value="1"/>
</dbReference>
<evidence type="ECO:0000313" key="8">
    <source>
        <dbReference type="EMBL" id="PIP64511.1"/>
    </source>
</evidence>
<evidence type="ECO:0000256" key="4">
    <source>
        <dbReference type="ARBA" id="ARBA00022989"/>
    </source>
</evidence>
<feature type="non-terminal residue" evidence="8">
    <location>
        <position position="103"/>
    </location>
</feature>
<comment type="subcellular location">
    <subcellularLocation>
        <location evidence="1">Cell membrane</location>
        <topology evidence="1">Multi-pass membrane protein</topology>
    </subcellularLocation>
</comment>
<keyword evidence="5 6" id="KW-0472">Membrane</keyword>
<feature type="transmembrane region" description="Helical" evidence="6">
    <location>
        <begin position="31"/>
        <end position="50"/>
    </location>
</feature>
<keyword evidence="2" id="KW-1003">Cell membrane</keyword>
<gene>
    <name evidence="8" type="ORF">COW96_02140</name>
</gene>
<dbReference type="EMBL" id="PCTD01000089">
    <property type="protein sequence ID" value="PIP64511.1"/>
    <property type="molecule type" value="Genomic_DNA"/>
</dbReference>
<name>A0A2H0C3Y1_9BACT</name>
<evidence type="ECO:0000256" key="1">
    <source>
        <dbReference type="ARBA" id="ARBA00004651"/>
    </source>
</evidence>
<sequence>MNPILALIIANFIWGAASPVFKFALENIPPFTLAFIRFFGASLLFIPFIKWRELTKITQGDWVRIIIGSAFLGVFVNIFFFFLGLQRTVSINAPVIASSSPIL</sequence>
<comment type="caution">
    <text evidence="8">The sequence shown here is derived from an EMBL/GenBank/DDBJ whole genome shotgun (WGS) entry which is preliminary data.</text>
</comment>
<evidence type="ECO:0000256" key="3">
    <source>
        <dbReference type="ARBA" id="ARBA00022692"/>
    </source>
</evidence>
<dbReference type="InterPro" id="IPR000620">
    <property type="entry name" value="EamA_dom"/>
</dbReference>
<keyword evidence="3 6" id="KW-0812">Transmembrane</keyword>
<keyword evidence="4 6" id="KW-1133">Transmembrane helix</keyword>
<evidence type="ECO:0000313" key="9">
    <source>
        <dbReference type="Proteomes" id="UP000230802"/>
    </source>
</evidence>
<dbReference type="AlphaFoldDB" id="A0A2H0C3Y1"/>
<evidence type="ECO:0000256" key="2">
    <source>
        <dbReference type="ARBA" id="ARBA00022475"/>
    </source>
</evidence>